<evidence type="ECO:0000259" key="1">
    <source>
        <dbReference type="Pfam" id="PF01396"/>
    </source>
</evidence>
<dbReference type="GO" id="GO:0005694">
    <property type="term" value="C:chromosome"/>
    <property type="evidence" value="ECO:0007669"/>
    <property type="project" value="InterPro"/>
</dbReference>
<dbReference type="EMBL" id="FNBO01000007">
    <property type="protein sequence ID" value="SDF70792.1"/>
    <property type="molecule type" value="Genomic_DNA"/>
</dbReference>
<evidence type="ECO:0000313" key="4">
    <source>
        <dbReference type="Proteomes" id="UP000324020"/>
    </source>
</evidence>
<dbReference type="InterPro" id="IPR049173">
    <property type="entry name" value="NucS_N_sf"/>
</dbReference>
<accession>A0A1G7NA11</accession>
<dbReference type="Proteomes" id="UP000324020">
    <property type="component" value="Unassembled WGS sequence"/>
</dbReference>
<dbReference type="SUPFAM" id="SSF57783">
    <property type="entry name" value="Zinc beta-ribbon"/>
    <property type="match status" value="1"/>
</dbReference>
<dbReference type="Pfam" id="PF01396">
    <property type="entry name" value="Zn_ribbon_Top1"/>
    <property type="match status" value="1"/>
</dbReference>
<keyword evidence="4" id="KW-1185">Reference proteome</keyword>
<dbReference type="InterPro" id="IPR048302">
    <property type="entry name" value="NucS_N"/>
</dbReference>
<feature type="domain" description="DNA topoisomerase type IA zn finger" evidence="1">
    <location>
        <begin position="179"/>
        <end position="213"/>
    </location>
</feature>
<dbReference type="Gene3D" id="2.70.180.20">
    <property type="match status" value="1"/>
</dbReference>
<name>A0A1G7NA11_9EURY</name>
<dbReference type="GO" id="GO:0003677">
    <property type="term" value="F:DNA binding"/>
    <property type="evidence" value="ECO:0007669"/>
    <property type="project" value="InterPro"/>
</dbReference>
<dbReference type="Pfam" id="PF21003">
    <property type="entry name" value="NucS_N"/>
    <property type="match status" value="1"/>
</dbReference>
<dbReference type="GO" id="GO:0006265">
    <property type="term" value="P:DNA topological change"/>
    <property type="evidence" value="ECO:0007669"/>
    <property type="project" value="InterPro"/>
</dbReference>
<organism evidence="3 4">
    <name type="scientific">Halorubrum xinjiangense</name>
    <dbReference type="NCBI Taxonomy" id="261291"/>
    <lineage>
        <taxon>Archaea</taxon>
        <taxon>Methanobacteriati</taxon>
        <taxon>Methanobacteriota</taxon>
        <taxon>Stenosarchaea group</taxon>
        <taxon>Halobacteria</taxon>
        <taxon>Halobacteriales</taxon>
        <taxon>Haloferacaceae</taxon>
        <taxon>Halorubrum</taxon>
    </lineage>
</organism>
<proteinExistence type="predicted"/>
<protein>
    <submittedName>
        <fullName evidence="3">DNA topoisomerase-1</fullName>
    </submittedName>
</protein>
<feature type="domain" description="Endonuclease NucS N-terminal PH-like" evidence="2">
    <location>
        <begin position="4"/>
        <end position="87"/>
    </location>
</feature>
<keyword evidence="3" id="KW-0413">Isomerase</keyword>
<dbReference type="RefSeq" id="WP_188128044.1">
    <property type="nucleotide sequence ID" value="NZ_FNBO01000007.1"/>
</dbReference>
<reference evidence="3 4" key="1">
    <citation type="submission" date="2016-10" db="EMBL/GenBank/DDBJ databases">
        <authorList>
            <person name="Varghese N."/>
            <person name="Submissions S."/>
        </authorList>
    </citation>
    <scope>NUCLEOTIDE SEQUENCE [LARGE SCALE GENOMIC DNA]</scope>
    <source>
        <strain evidence="3 4">CGMCC 1.3527</strain>
    </source>
</reference>
<dbReference type="AlphaFoldDB" id="A0A1G7NA11"/>
<dbReference type="GO" id="GO:0003916">
    <property type="term" value="F:DNA topoisomerase activity"/>
    <property type="evidence" value="ECO:0007669"/>
    <property type="project" value="InterPro"/>
</dbReference>
<evidence type="ECO:0000259" key="2">
    <source>
        <dbReference type="Pfam" id="PF21003"/>
    </source>
</evidence>
<dbReference type="OrthoDB" id="190320at2157"/>
<gene>
    <name evidence="3" type="ORF">SAMN04488067_107102</name>
</gene>
<sequence length="261" mass="27826">MPQRLRVLAGDCVVTDRGDRTRTHRGRVVVLIKPDDTTLVHDADGYQPVAWLTRPESVVVEGDGDGFTVTARDGSRRLRVVTEEATASRALPVTEAGVPVGTCPDDGGPLVRSRGDVVCLDCEERWGLPAGASVTDATCDDCGLPKIRVERGEPFHLCLDPACDPMEDAVSDRFDGIWDCPDCEGDLRVRSAPGRVYLGCENYPDCETTFSFPAGVVVDECDCGLPVFETAAGLGCLDGTCSLDGYATSSEKTESPDPNAG</sequence>
<dbReference type="Gene3D" id="3.30.65.10">
    <property type="entry name" value="Bacterial Topoisomerase I, domain 1"/>
    <property type="match status" value="1"/>
</dbReference>
<evidence type="ECO:0000313" key="3">
    <source>
        <dbReference type="EMBL" id="SDF70792.1"/>
    </source>
</evidence>
<dbReference type="InterPro" id="IPR013498">
    <property type="entry name" value="Topo_IA_Znf"/>
</dbReference>